<evidence type="ECO:0000313" key="1">
    <source>
        <dbReference type="EMBL" id="QKM62451.1"/>
    </source>
</evidence>
<evidence type="ECO:0008006" key="3">
    <source>
        <dbReference type="Google" id="ProtNLM"/>
    </source>
</evidence>
<dbReference type="Proteomes" id="UP000500806">
    <property type="component" value="Chromosome"/>
</dbReference>
<dbReference type="KEGG" id="pani:DCO16_04860"/>
<protein>
    <recommendedName>
        <fullName evidence="3">HNH endonuclease</fullName>
    </recommendedName>
</protein>
<dbReference type="RefSeq" id="WP_173942604.1">
    <property type="nucleotide sequence ID" value="NZ_CBCSCD010000001.1"/>
</dbReference>
<gene>
    <name evidence="1" type="ORF">DCO16_04860</name>
</gene>
<keyword evidence="2" id="KW-1185">Reference proteome</keyword>
<evidence type="ECO:0000313" key="2">
    <source>
        <dbReference type="Proteomes" id="UP000500806"/>
    </source>
</evidence>
<accession>A0A6M9PQ28</accession>
<organism evidence="1 2">
    <name type="scientific">Polynucleobacter antarcticus</name>
    <dbReference type="NCBI Taxonomy" id="1743162"/>
    <lineage>
        <taxon>Bacteria</taxon>
        <taxon>Pseudomonadati</taxon>
        <taxon>Pseudomonadota</taxon>
        <taxon>Betaproteobacteria</taxon>
        <taxon>Burkholderiales</taxon>
        <taxon>Burkholderiaceae</taxon>
        <taxon>Polynucleobacter</taxon>
    </lineage>
</organism>
<dbReference type="AlphaFoldDB" id="A0A6M9PQ28"/>
<dbReference type="PANTHER" id="PTHR37827">
    <property type="entry name" value="TUDOR DOMAIN-CONTAINING PROTEIN"/>
    <property type="match status" value="1"/>
</dbReference>
<proteinExistence type="predicted"/>
<dbReference type="Gene3D" id="1.10.30.50">
    <property type="match status" value="1"/>
</dbReference>
<name>A0A6M9PQ28_9BURK</name>
<sequence length="118" mass="13466">MTGRIKRKEIAAQALSQQSVSLSQEVVCQLCHRPIPKAQRDAHHLIPKSRGGAVTVVLHRLCHRQVHALFTETQLARHYSTMEALSTHPEIARFVDWIKDKPSDLNTTIRRSRDKGRL</sequence>
<reference evidence="1 2" key="1">
    <citation type="submission" date="2018-04" db="EMBL/GenBank/DDBJ databases">
        <title>Polynucleobacter sp. LimPoW16 genome.</title>
        <authorList>
            <person name="Hahn M.W."/>
        </authorList>
    </citation>
    <scope>NUCLEOTIDE SEQUENCE [LARGE SCALE GENOMIC DNA]</scope>
    <source>
        <strain evidence="1 2">LimPoW16</strain>
    </source>
</reference>
<dbReference type="PANTHER" id="PTHR37827:SF1">
    <property type="entry name" value="HNH DOMAIN-CONTAINING PROTEIN"/>
    <property type="match status" value="1"/>
</dbReference>
<dbReference type="EMBL" id="CP028941">
    <property type="protein sequence ID" value="QKM62451.1"/>
    <property type="molecule type" value="Genomic_DNA"/>
</dbReference>